<dbReference type="Proteomes" id="UP000007305">
    <property type="component" value="Chromosome 1"/>
</dbReference>
<protein>
    <recommendedName>
        <fullName evidence="5">GDSL esterase/lipase</fullName>
    </recommendedName>
</protein>
<keyword evidence="2" id="KW-0732">Signal</keyword>
<dbReference type="InterPro" id="IPR050592">
    <property type="entry name" value="GDSL_lipolytic_enzyme"/>
</dbReference>
<feature type="signal peptide" evidence="2">
    <location>
        <begin position="1"/>
        <end position="19"/>
    </location>
</feature>
<evidence type="ECO:0008006" key="5">
    <source>
        <dbReference type="Google" id="ProtNLM"/>
    </source>
</evidence>
<accession>A0A804LPE2</accession>
<dbReference type="AlphaFoldDB" id="A0A804LPE2"/>
<dbReference type="OMA" id="RGNYTPY"/>
<dbReference type="FunCoup" id="A0A804LPE2">
    <property type="interactions" value="83"/>
</dbReference>
<dbReference type="EnsemblPlants" id="Zm00001eb025980_T001">
    <property type="protein sequence ID" value="Zm00001eb025980_P001"/>
    <property type="gene ID" value="Zm00001eb025980"/>
</dbReference>
<evidence type="ECO:0000313" key="3">
    <source>
        <dbReference type="EnsemblPlants" id="Zm00001eb025980_P001"/>
    </source>
</evidence>
<dbReference type="SUPFAM" id="SSF52266">
    <property type="entry name" value="SGNH hydrolase"/>
    <property type="match status" value="1"/>
</dbReference>
<name>A0A804LPE2_MAIZE</name>
<keyword evidence="4" id="KW-1185">Reference proteome</keyword>
<reference evidence="3" key="3">
    <citation type="submission" date="2021-05" db="UniProtKB">
        <authorList>
            <consortium name="EnsemblPlants"/>
        </authorList>
    </citation>
    <scope>IDENTIFICATION</scope>
    <source>
        <strain evidence="3">cv. B73</strain>
    </source>
</reference>
<reference evidence="4" key="1">
    <citation type="submission" date="2015-12" db="EMBL/GenBank/DDBJ databases">
        <title>Update maize B73 reference genome by single molecule sequencing technologies.</title>
        <authorList>
            <consortium name="Maize Genome Sequencing Project"/>
            <person name="Ware D."/>
        </authorList>
    </citation>
    <scope>NUCLEOTIDE SEQUENCE [LARGE SCALE GENOMIC DNA]</scope>
    <source>
        <strain evidence="4">cv. B73</strain>
    </source>
</reference>
<evidence type="ECO:0000256" key="1">
    <source>
        <dbReference type="ARBA" id="ARBA00008668"/>
    </source>
</evidence>
<proteinExistence type="inferred from homology"/>
<sequence>MSLLLGMLLAMHLFQRRDAAAAERVPAVIVFGDSTADTGNNNFIQTLLRGNYTPYGRDFAGGAATGRFSNGRLAADFVSQGLGLPPSVPAYLDPGHSIHQLASGVSFASAGSGLDDITGQIFSAVTLTQQIEHFKEYKEKLRRGMGAAAANHIVGRALYLFSVGASDFLGNYLLFPIRRYRFTLPEYEAYLAGAAEAAVRAVYALGARRVHLPGLPPLGCLPLQRTVNRASPGDCNRWHNMVARRFNRGLRAMVTRLNRELPGAQVVYIDVYRLLSNMIARPSAYGFENSVLGCCGTGYFETGVLCSLDNALTCQDADKYVFFDAVHPSQRAYKIIANAIVHAASASHRPE</sequence>
<dbReference type="InterPro" id="IPR001087">
    <property type="entry name" value="GDSL"/>
</dbReference>
<dbReference type="InterPro" id="IPR035669">
    <property type="entry name" value="SGNH_plant_lipase-like"/>
</dbReference>
<gene>
    <name evidence="3" type="primary">LOC100384235</name>
</gene>
<dbReference type="CDD" id="cd01837">
    <property type="entry name" value="SGNH_plant_lipase_like"/>
    <property type="match status" value="1"/>
</dbReference>
<dbReference type="Gene3D" id="3.40.50.1110">
    <property type="entry name" value="SGNH hydrolase"/>
    <property type="match status" value="1"/>
</dbReference>
<dbReference type="SMR" id="A0A804LPE2"/>
<dbReference type="PANTHER" id="PTHR45642">
    <property type="entry name" value="GDSL ESTERASE/LIPASE EXL3"/>
    <property type="match status" value="1"/>
</dbReference>
<evidence type="ECO:0000313" key="4">
    <source>
        <dbReference type="Proteomes" id="UP000007305"/>
    </source>
</evidence>
<dbReference type="FunFam" id="3.40.50.1110:FF:000003">
    <property type="entry name" value="GDSL esterase/lipase APG"/>
    <property type="match status" value="1"/>
</dbReference>
<reference evidence="3" key="2">
    <citation type="submission" date="2019-07" db="EMBL/GenBank/DDBJ databases">
        <authorList>
            <person name="Seetharam A."/>
            <person name="Woodhouse M."/>
            <person name="Cannon E."/>
        </authorList>
    </citation>
    <scope>NUCLEOTIDE SEQUENCE [LARGE SCALE GENOMIC DNA]</scope>
    <source>
        <strain evidence="3">cv. B73</strain>
    </source>
</reference>
<dbReference type="Gramene" id="Zm00001eb025980_T001">
    <property type="protein sequence ID" value="Zm00001eb025980_P001"/>
    <property type="gene ID" value="Zm00001eb025980"/>
</dbReference>
<comment type="similarity">
    <text evidence="1">Belongs to the 'GDSL' lipolytic enzyme family.</text>
</comment>
<feature type="chain" id="PRO_5032819426" description="GDSL esterase/lipase" evidence="2">
    <location>
        <begin position="20"/>
        <end position="351"/>
    </location>
</feature>
<evidence type="ECO:0000256" key="2">
    <source>
        <dbReference type="SAM" id="SignalP"/>
    </source>
</evidence>
<dbReference type="InParanoid" id="A0A804LPE2"/>
<dbReference type="PANTHER" id="PTHR45642:SF26">
    <property type="entry name" value="OS09G0247600 PROTEIN"/>
    <property type="match status" value="1"/>
</dbReference>
<organism evidence="3 4">
    <name type="scientific">Zea mays</name>
    <name type="common">Maize</name>
    <dbReference type="NCBI Taxonomy" id="4577"/>
    <lineage>
        <taxon>Eukaryota</taxon>
        <taxon>Viridiplantae</taxon>
        <taxon>Streptophyta</taxon>
        <taxon>Embryophyta</taxon>
        <taxon>Tracheophyta</taxon>
        <taxon>Spermatophyta</taxon>
        <taxon>Magnoliopsida</taxon>
        <taxon>Liliopsida</taxon>
        <taxon>Poales</taxon>
        <taxon>Poaceae</taxon>
        <taxon>PACMAD clade</taxon>
        <taxon>Panicoideae</taxon>
        <taxon>Andropogonodae</taxon>
        <taxon>Andropogoneae</taxon>
        <taxon>Tripsacinae</taxon>
        <taxon>Zea</taxon>
    </lineage>
</organism>
<dbReference type="GO" id="GO:0016788">
    <property type="term" value="F:hydrolase activity, acting on ester bonds"/>
    <property type="evidence" value="ECO:0007669"/>
    <property type="project" value="InterPro"/>
</dbReference>
<dbReference type="Pfam" id="PF00657">
    <property type="entry name" value="Lipase_GDSL"/>
    <property type="match status" value="1"/>
</dbReference>
<dbReference type="InterPro" id="IPR036514">
    <property type="entry name" value="SGNH_hydro_sf"/>
</dbReference>